<evidence type="ECO:0000256" key="6">
    <source>
        <dbReference type="ARBA" id="ARBA00023242"/>
    </source>
</evidence>
<dbReference type="PROSITE" id="PS00028">
    <property type="entry name" value="ZINC_FINGER_C2H2_1"/>
    <property type="match status" value="2"/>
</dbReference>
<keyword evidence="3" id="KW-0677">Repeat</keyword>
<feature type="domain" description="C2H2-type" evidence="9">
    <location>
        <begin position="72"/>
        <end position="99"/>
    </location>
</feature>
<dbReference type="SUPFAM" id="SSF57667">
    <property type="entry name" value="beta-beta-alpha zinc fingers"/>
    <property type="match status" value="1"/>
</dbReference>
<keyword evidence="6" id="KW-0539">Nucleus</keyword>
<evidence type="ECO:0000256" key="1">
    <source>
        <dbReference type="ARBA" id="ARBA00004123"/>
    </source>
</evidence>
<protein>
    <recommendedName>
        <fullName evidence="9">C2H2-type domain-containing protein</fullName>
    </recommendedName>
</protein>
<dbReference type="EMBL" id="MU001696">
    <property type="protein sequence ID" value="KAF2453531.1"/>
    <property type="molecule type" value="Genomic_DNA"/>
</dbReference>
<organism evidence="10 11">
    <name type="scientific">Lineolata rhizophorae</name>
    <dbReference type="NCBI Taxonomy" id="578093"/>
    <lineage>
        <taxon>Eukaryota</taxon>
        <taxon>Fungi</taxon>
        <taxon>Dikarya</taxon>
        <taxon>Ascomycota</taxon>
        <taxon>Pezizomycotina</taxon>
        <taxon>Dothideomycetes</taxon>
        <taxon>Dothideomycetes incertae sedis</taxon>
        <taxon>Lineolatales</taxon>
        <taxon>Lineolataceae</taxon>
        <taxon>Lineolata</taxon>
    </lineage>
</organism>
<keyword evidence="4 7" id="KW-0863">Zinc-finger</keyword>
<name>A0A6A6NP79_9PEZI</name>
<dbReference type="PANTHER" id="PTHR40626">
    <property type="entry name" value="MIP31509P"/>
    <property type="match status" value="1"/>
</dbReference>
<evidence type="ECO:0000259" key="9">
    <source>
        <dbReference type="PROSITE" id="PS50157"/>
    </source>
</evidence>
<feature type="compositionally biased region" description="Basic and acidic residues" evidence="8">
    <location>
        <begin position="147"/>
        <end position="164"/>
    </location>
</feature>
<evidence type="ECO:0000256" key="7">
    <source>
        <dbReference type="PROSITE-ProRule" id="PRU00042"/>
    </source>
</evidence>
<dbReference type="PANTHER" id="PTHR40626:SF11">
    <property type="entry name" value="ZINC FINGER PROTEIN YPR022C"/>
    <property type="match status" value="1"/>
</dbReference>
<evidence type="ECO:0000256" key="8">
    <source>
        <dbReference type="SAM" id="MobiDB-lite"/>
    </source>
</evidence>
<feature type="region of interest" description="Disordered" evidence="8">
    <location>
        <begin position="1"/>
        <end position="67"/>
    </location>
</feature>
<dbReference type="PROSITE" id="PS50157">
    <property type="entry name" value="ZINC_FINGER_C2H2_2"/>
    <property type="match status" value="2"/>
</dbReference>
<evidence type="ECO:0000313" key="10">
    <source>
        <dbReference type="EMBL" id="KAF2453531.1"/>
    </source>
</evidence>
<accession>A0A6A6NP79</accession>
<dbReference type="Pfam" id="PF04082">
    <property type="entry name" value="Fungal_trans"/>
    <property type="match status" value="1"/>
</dbReference>
<gene>
    <name evidence="10" type="ORF">BDY21DRAFT_120491</name>
</gene>
<keyword evidence="5" id="KW-0862">Zinc</keyword>
<dbReference type="GO" id="GO:0006351">
    <property type="term" value="P:DNA-templated transcription"/>
    <property type="evidence" value="ECO:0007669"/>
    <property type="project" value="InterPro"/>
</dbReference>
<feature type="region of interest" description="Disordered" evidence="8">
    <location>
        <begin position="117"/>
        <end position="186"/>
    </location>
</feature>
<feature type="compositionally biased region" description="Basic and acidic residues" evidence="8">
    <location>
        <begin position="36"/>
        <end position="46"/>
    </location>
</feature>
<dbReference type="GO" id="GO:0000978">
    <property type="term" value="F:RNA polymerase II cis-regulatory region sequence-specific DNA binding"/>
    <property type="evidence" value="ECO:0007669"/>
    <property type="project" value="InterPro"/>
</dbReference>
<evidence type="ECO:0000256" key="3">
    <source>
        <dbReference type="ARBA" id="ARBA00022737"/>
    </source>
</evidence>
<dbReference type="GO" id="GO:0000785">
    <property type="term" value="C:chromatin"/>
    <property type="evidence" value="ECO:0007669"/>
    <property type="project" value="TreeGrafter"/>
</dbReference>
<keyword evidence="2" id="KW-0479">Metal-binding</keyword>
<feature type="compositionally biased region" description="Polar residues" evidence="8">
    <location>
        <begin position="51"/>
        <end position="63"/>
    </location>
</feature>
<sequence length="640" mass="71109">MSLPTLLSPRDPPPASIPQAQSAEAGPQPSLSRGSHSADELPRATEGDVTVSESNSSPKTVENTARGARRRLRCSICKQSFSRLEHLTRHERSHRNERPFSCNYCDARFTRKDLIKTHNKRHHKDVMQPWQRDNPAHPGETSSISILDHRSAPPDDSSSRRDGATEGYGNVHHNPGHVSDWNSAFPSSNNIPPAEPVIQQNLYNDWNMSSLMEPCHSAIDFDGFLAEMESSHLSHGPQGNAPNPMAPEHSKSLPSCLAFEGYLTTFFDLVLPNIPFIHTTTWQAEQAHPSLLLAMAALGAALCGKDDISLSLHRVARLSVLNHIKSYNFGSKDQPTWVIQSLFLSMSFGTWSGNLALAQQALACQSILAQLVGYVKNPDDSWAKHKDDPDLSWEEWVSTETIIRTKLVVYVFFGNLNVACNVPPALLNSEVNISLPSSECEWLAPTPEAWIQKRKYPEGRSTSFSDALESHMSHNEDRVVKCSAFGSLVMLHAILQQIWHIRQHNPTRNSPEQILSFELALGKWKIAFENNPESSLSAANPHFWLALSSHVLLASAYTRVYTIIGRIRLSTIIHDADVVAGVMRTSIKEIPRSPGSVNAALHAVYALFLPIRLGRIWTNQSDSGACSLHPYTFCSMQLCR</sequence>
<dbReference type="InterPro" id="IPR036236">
    <property type="entry name" value="Znf_C2H2_sf"/>
</dbReference>
<dbReference type="InterPro" id="IPR013087">
    <property type="entry name" value="Znf_C2H2_type"/>
</dbReference>
<proteinExistence type="predicted"/>
<evidence type="ECO:0000256" key="5">
    <source>
        <dbReference type="ARBA" id="ARBA00022833"/>
    </source>
</evidence>
<dbReference type="GO" id="GO:0008270">
    <property type="term" value="F:zinc ion binding"/>
    <property type="evidence" value="ECO:0007669"/>
    <property type="project" value="UniProtKB-KW"/>
</dbReference>
<evidence type="ECO:0000313" key="11">
    <source>
        <dbReference type="Proteomes" id="UP000799766"/>
    </source>
</evidence>
<evidence type="ECO:0000256" key="4">
    <source>
        <dbReference type="ARBA" id="ARBA00022771"/>
    </source>
</evidence>
<dbReference type="InterPro" id="IPR007219">
    <property type="entry name" value="XnlR_reg_dom"/>
</dbReference>
<feature type="domain" description="C2H2-type" evidence="9">
    <location>
        <begin position="100"/>
        <end position="127"/>
    </location>
</feature>
<dbReference type="InterPro" id="IPR051059">
    <property type="entry name" value="VerF-like"/>
</dbReference>
<dbReference type="GO" id="GO:0005634">
    <property type="term" value="C:nucleus"/>
    <property type="evidence" value="ECO:0007669"/>
    <property type="project" value="UniProtKB-SubCell"/>
</dbReference>
<comment type="subcellular location">
    <subcellularLocation>
        <location evidence="1">Nucleus</location>
    </subcellularLocation>
</comment>
<dbReference type="GO" id="GO:0000981">
    <property type="term" value="F:DNA-binding transcription factor activity, RNA polymerase II-specific"/>
    <property type="evidence" value="ECO:0007669"/>
    <property type="project" value="InterPro"/>
</dbReference>
<reference evidence="10" key="1">
    <citation type="journal article" date="2020" name="Stud. Mycol.">
        <title>101 Dothideomycetes genomes: a test case for predicting lifestyles and emergence of pathogens.</title>
        <authorList>
            <person name="Haridas S."/>
            <person name="Albert R."/>
            <person name="Binder M."/>
            <person name="Bloem J."/>
            <person name="Labutti K."/>
            <person name="Salamov A."/>
            <person name="Andreopoulos B."/>
            <person name="Baker S."/>
            <person name="Barry K."/>
            <person name="Bills G."/>
            <person name="Bluhm B."/>
            <person name="Cannon C."/>
            <person name="Castanera R."/>
            <person name="Culley D."/>
            <person name="Daum C."/>
            <person name="Ezra D."/>
            <person name="Gonzalez J."/>
            <person name="Henrissat B."/>
            <person name="Kuo A."/>
            <person name="Liang C."/>
            <person name="Lipzen A."/>
            <person name="Lutzoni F."/>
            <person name="Magnuson J."/>
            <person name="Mondo S."/>
            <person name="Nolan M."/>
            <person name="Ohm R."/>
            <person name="Pangilinan J."/>
            <person name="Park H.-J."/>
            <person name="Ramirez L."/>
            <person name="Alfaro M."/>
            <person name="Sun H."/>
            <person name="Tritt A."/>
            <person name="Yoshinaga Y."/>
            <person name="Zwiers L.-H."/>
            <person name="Turgeon B."/>
            <person name="Goodwin S."/>
            <person name="Spatafora J."/>
            <person name="Crous P."/>
            <person name="Grigoriev I."/>
        </authorList>
    </citation>
    <scope>NUCLEOTIDE SEQUENCE</scope>
    <source>
        <strain evidence="10">ATCC 16933</strain>
    </source>
</reference>
<evidence type="ECO:0000256" key="2">
    <source>
        <dbReference type="ARBA" id="ARBA00022723"/>
    </source>
</evidence>
<dbReference type="AlphaFoldDB" id="A0A6A6NP79"/>
<dbReference type="OrthoDB" id="10018191at2759"/>
<dbReference type="SMART" id="SM00355">
    <property type="entry name" value="ZnF_C2H2"/>
    <property type="match status" value="2"/>
</dbReference>
<dbReference type="Proteomes" id="UP000799766">
    <property type="component" value="Unassembled WGS sequence"/>
</dbReference>
<dbReference type="Gene3D" id="3.30.160.60">
    <property type="entry name" value="Classic Zinc Finger"/>
    <property type="match status" value="2"/>
</dbReference>
<dbReference type="CDD" id="cd12148">
    <property type="entry name" value="fungal_TF_MHR"/>
    <property type="match status" value="1"/>
</dbReference>
<keyword evidence="11" id="KW-1185">Reference proteome</keyword>